<organism evidence="5">
    <name type="scientific">Staphylococcus aureus</name>
    <dbReference type="NCBI Taxonomy" id="1280"/>
    <lineage>
        <taxon>Bacteria</taxon>
        <taxon>Bacillati</taxon>
        <taxon>Bacillota</taxon>
        <taxon>Bacilli</taxon>
        <taxon>Bacillales</taxon>
        <taxon>Staphylococcaceae</taxon>
        <taxon>Staphylococcus</taxon>
    </lineage>
</organism>
<dbReference type="InterPro" id="IPR036388">
    <property type="entry name" value="WH-like_DNA-bd_sf"/>
</dbReference>
<reference evidence="5" key="1">
    <citation type="journal article" date="2018" name="Open Forum Infect. Dis.">
        <title>The Cefazolin Inoculum Effect Is Associated With Increased Mortality in Methicillin-Susceptible Staphylococcus aureus Bacteremia.</title>
        <authorList>
            <person name="Miller W.R."/>
            <person name="Seas C."/>
            <person name="Carvajal L.P."/>
            <person name="Diaz L."/>
            <person name="Echeverri A.M."/>
            <person name="Ferro C."/>
            <person name="Rios R."/>
            <person name="Porras P."/>
            <person name="Luna C."/>
            <person name="Gotuzzo E."/>
            <person name="Munita J.M."/>
            <person name="Nannini E."/>
            <person name="Carcamo C."/>
            <person name="Reyes J."/>
            <person name="Arias C.A."/>
        </authorList>
    </citation>
    <scope>NUCLEOTIDE SEQUENCE</scope>
    <source>
        <strain evidence="5">UA917</strain>
    </source>
</reference>
<keyword evidence="3" id="KW-0804">Transcription</keyword>
<dbReference type="AlphaFoldDB" id="A0A6A8G352"/>
<protein>
    <submittedName>
        <fullName evidence="5">Transcriptional regulator</fullName>
    </submittedName>
</protein>
<dbReference type="EMBL" id="WKIA01000291">
    <property type="protein sequence ID" value="MRV79421.1"/>
    <property type="molecule type" value="Genomic_DNA"/>
</dbReference>
<dbReference type="NCBIfam" id="TIGR01889">
    <property type="entry name" value="Staph_reg_Sar"/>
    <property type="match status" value="1"/>
</dbReference>
<dbReference type="RefSeq" id="WP_195758866.1">
    <property type="nucleotide sequence ID" value="NZ_WKIA01000291.1"/>
</dbReference>
<evidence type="ECO:0000256" key="3">
    <source>
        <dbReference type="ARBA" id="ARBA00023163"/>
    </source>
</evidence>
<comment type="caution">
    <text evidence="5">The sequence shown here is derived from an EMBL/GenBank/DDBJ whole genome shotgun (WGS) entry which is preliminary data.</text>
</comment>
<name>A0A6A8G352_STAAU</name>
<keyword evidence="2" id="KW-0238">DNA-binding</keyword>
<evidence type="ECO:0000259" key="4">
    <source>
        <dbReference type="Pfam" id="PF22381"/>
    </source>
</evidence>
<feature type="non-terminal residue" evidence="5">
    <location>
        <position position="1"/>
    </location>
</feature>
<sequence length="138" mass="16356">NELSDYIERYFGQYTFDFSCDYVSYLLSSQELFRNLKCYLNMCQLTLEELYVLGILNLHKGQLTVKELQGEFHHPIFAVSPILKCLILKGLVKKERFELDERRVIVTIKREKFSKVTMLIQACYNYLEKGIQVKLNNK</sequence>
<evidence type="ECO:0000313" key="5">
    <source>
        <dbReference type="EMBL" id="MRV79421.1"/>
    </source>
</evidence>
<dbReference type="InterPro" id="IPR010166">
    <property type="entry name" value="SarA/Rot_dom"/>
</dbReference>
<evidence type="ECO:0000256" key="2">
    <source>
        <dbReference type="ARBA" id="ARBA00023125"/>
    </source>
</evidence>
<accession>A0A6A8G352</accession>
<dbReference type="InterPro" id="IPR055166">
    <property type="entry name" value="Transc_reg_Sar_Rot_HTH"/>
</dbReference>
<proteinExistence type="predicted"/>
<dbReference type="InterPro" id="IPR036390">
    <property type="entry name" value="WH_DNA-bd_sf"/>
</dbReference>
<dbReference type="GO" id="GO:0003677">
    <property type="term" value="F:DNA binding"/>
    <property type="evidence" value="ECO:0007669"/>
    <property type="project" value="UniProtKB-KW"/>
</dbReference>
<dbReference type="Pfam" id="PF22381">
    <property type="entry name" value="Staph_reg_Sar_Rot"/>
    <property type="match status" value="1"/>
</dbReference>
<dbReference type="GO" id="GO:0006355">
    <property type="term" value="P:regulation of DNA-templated transcription"/>
    <property type="evidence" value="ECO:0007669"/>
    <property type="project" value="InterPro"/>
</dbReference>
<gene>
    <name evidence="5" type="ORF">GF572_13380</name>
</gene>
<evidence type="ECO:0000256" key="1">
    <source>
        <dbReference type="ARBA" id="ARBA00023015"/>
    </source>
</evidence>
<dbReference type="Gene3D" id="1.10.10.10">
    <property type="entry name" value="Winged helix-like DNA-binding domain superfamily/Winged helix DNA-binding domain"/>
    <property type="match status" value="1"/>
</dbReference>
<keyword evidence="1" id="KW-0805">Transcription regulation</keyword>
<feature type="domain" description="Transcriptional regulator SarA/SarZ/Rot-like helix-turn-helix" evidence="4">
    <location>
        <begin position="40"/>
        <end position="116"/>
    </location>
</feature>
<dbReference type="SUPFAM" id="SSF46785">
    <property type="entry name" value="Winged helix' DNA-binding domain"/>
    <property type="match status" value="1"/>
</dbReference>